<dbReference type="RefSeq" id="WP_168774529.1">
    <property type="nucleotide sequence ID" value="NZ_JAABNR010000007.1"/>
</dbReference>
<keyword evidence="2" id="KW-1185">Reference proteome</keyword>
<gene>
    <name evidence="1" type="ORF">GV832_09010</name>
</gene>
<dbReference type="AlphaFoldDB" id="A0AAE4YA82"/>
<protein>
    <recommendedName>
        <fullName evidence="3">Methyltransferase FkbM domain-containing protein</fullName>
    </recommendedName>
</protein>
<dbReference type="InterPro" id="IPR029063">
    <property type="entry name" value="SAM-dependent_MTases_sf"/>
</dbReference>
<evidence type="ECO:0000313" key="2">
    <source>
        <dbReference type="Proteomes" id="UP001193501"/>
    </source>
</evidence>
<dbReference type="Gene3D" id="3.40.50.150">
    <property type="entry name" value="Vaccinia Virus protein VP39"/>
    <property type="match status" value="1"/>
</dbReference>
<proteinExistence type="predicted"/>
<organism evidence="1 2">
    <name type="scientific">Stagnihabitans tardus</name>
    <dbReference type="NCBI Taxonomy" id="2699202"/>
    <lineage>
        <taxon>Bacteria</taxon>
        <taxon>Pseudomonadati</taxon>
        <taxon>Pseudomonadota</taxon>
        <taxon>Alphaproteobacteria</taxon>
        <taxon>Rhodobacterales</taxon>
        <taxon>Paracoccaceae</taxon>
        <taxon>Stagnihabitans</taxon>
    </lineage>
</organism>
<evidence type="ECO:0008006" key="3">
    <source>
        <dbReference type="Google" id="ProtNLM"/>
    </source>
</evidence>
<dbReference type="Proteomes" id="UP001193501">
    <property type="component" value="Unassembled WGS sequence"/>
</dbReference>
<accession>A0AAE4YA82</accession>
<sequence>MTQKTLTETTLAALQQTLDAGASPETLNRALRLLAKWRSQLIGNTIQHRDGATVQHGPFKGMSFSTRSTEGARAARILGAYEASLIPVIEEIIARNYPLVVDIGSAEGYYAVGLARRMPGVRVLARDASEIAQAACRSLAIENGVAARVQVGGLFGHADFEALEGPRVVICDIEGAEVELLDPEKAPSLTRTDILVECHDGIVERATETLVARFRASHEITRIERQLAGNCLPGWMDGFSDLDRLLALWEWRSGPTPWLWMRAKA</sequence>
<comment type="caution">
    <text evidence="1">The sequence shown here is derived from an EMBL/GenBank/DDBJ whole genome shotgun (WGS) entry which is preliminary data.</text>
</comment>
<evidence type="ECO:0000313" key="1">
    <source>
        <dbReference type="EMBL" id="NBZ87716.1"/>
    </source>
</evidence>
<name>A0AAE4YA82_9RHOB</name>
<reference evidence="1" key="1">
    <citation type="submission" date="2020-01" db="EMBL/GenBank/DDBJ databases">
        <authorList>
            <person name="Chen W.-M."/>
        </authorList>
    </citation>
    <scope>NUCLEOTIDE SEQUENCE</scope>
    <source>
        <strain evidence="1">CYK-10</strain>
    </source>
</reference>
<dbReference type="SUPFAM" id="SSF53335">
    <property type="entry name" value="S-adenosyl-L-methionine-dependent methyltransferases"/>
    <property type="match status" value="1"/>
</dbReference>
<dbReference type="EMBL" id="JAABNR010000007">
    <property type="protein sequence ID" value="NBZ87716.1"/>
    <property type="molecule type" value="Genomic_DNA"/>
</dbReference>